<evidence type="ECO:0000256" key="2">
    <source>
        <dbReference type="ARBA" id="ARBA00023125"/>
    </source>
</evidence>
<feature type="DNA-binding region" description="H-T-H motif" evidence="4">
    <location>
        <begin position="54"/>
        <end position="73"/>
    </location>
</feature>
<dbReference type="PROSITE" id="PS50977">
    <property type="entry name" value="HTH_TETR_2"/>
    <property type="match status" value="1"/>
</dbReference>
<dbReference type="Pfam" id="PF00440">
    <property type="entry name" value="TetR_N"/>
    <property type="match status" value="1"/>
</dbReference>
<dbReference type="InterPro" id="IPR036271">
    <property type="entry name" value="Tet_transcr_reg_TetR-rel_C_sf"/>
</dbReference>
<evidence type="ECO:0000313" key="7">
    <source>
        <dbReference type="EMBL" id="TWU30701.1"/>
    </source>
</evidence>
<dbReference type="OrthoDB" id="268339at2"/>
<gene>
    <name evidence="7" type="primary">rutR_2</name>
    <name evidence="7" type="ORF">Poly41_66060</name>
</gene>
<dbReference type="InterPro" id="IPR001647">
    <property type="entry name" value="HTH_TetR"/>
</dbReference>
<protein>
    <submittedName>
        <fullName evidence="7">HTH-type transcriptional regulator RutR</fullName>
    </submittedName>
</protein>
<dbReference type="PRINTS" id="PR00455">
    <property type="entry name" value="HTHTETR"/>
</dbReference>
<keyword evidence="8" id="KW-1185">Reference proteome</keyword>
<evidence type="ECO:0000259" key="6">
    <source>
        <dbReference type="PROSITE" id="PS50977"/>
    </source>
</evidence>
<keyword evidence="1" id="KW-0805">Transcription regulation</keyword>
<keyword evidence="2 4" id="KW-0238">DNA-binding</keyword>
<evidence type="ECO:0000256" key="3">
    <source>
        <dbReference type="ARBA" id="ARBA00023163"/>
    </source>
</evidence>
<dbReference type="GO" id="GO:0000976">
    <property type="term" value="F:transcription cis-regulatory region binding"/>
    <property type="evidence" value="ECO:0007669"/>
    <property type="project" value="TreeGrafter"/>
</dbReference>
<dbReference type="Gene3D" id="1.10.357.10">
    <property type="entry name" value="Tetracycline Repressor, domain 2"/>
    <property type="match status" value="1"/>
</dbReference>
<dbReference type="InterPro" id="IPR050109">
    <property type="entry name" value="HTH-type_TetR-like_transc_reg"/>
</dbReference>
<evidence type="ECO:0000256" key="4">
    <source>
        <dbReference type="PROSITE-ProRule" id="PRU00335"/>
    </source>
</evidence>
<name>A0A5C6D4M6_9BACT</name>
<dbReference type="GO" id="GO:0003700">
    <property type="term" value="F:DNA-binding transcription factor activity"/>
    <property type="evidence" value="ECO:0007669"/>
    <property type="project" value="TreeGrafter"/>
</dbReference>
<comment type="caution">
    <text evidence="7">The sequence shown here is derived from an EMBL/GenBank/DDBJ whole genome shotgun (WGS) entry which is preliminary data.</text>
</comment>
<dbReference type="Proteomes" id="UP000319143">
    <property type="component" value="Unassembled WGS sequence"/>
</dbReference>
<accession>A0A5C6D4M6</accession>
<dbReference type="AlphaFoldDB" id="A0A5C6D4M6"/>
<dbReference type="PANTHER" id="PTHR30055:SF234">
    <property type="entry name" value="HTH-TYPE TRANSCRIPTIONAL REGULATOR BETI"/>
    <property type="match status" value="1"/>
</dbReference>
<organism evidence="7 8">
    <name type="scientific">Novipirellula artificiosorum</name>
    <dbReference type="NCBI Taxonomy" id="2528016"/>
    <lineage>
        <taxon>Bacteria</taxon>
        <taxon>Pseudomonadati</taxon>
        <taxon>Planctomycetota</taxon>
        <taxon>Planctomycetia</taxon>
        <taxon>Pirellulales</taxon>
        <taxon>Pirellulaceae</taxon>
        <taxon>Novipirellula</taxon>
    </lineage>
</organism>
<feature type="domain" description="HTH tetR-type" evidence="6">
    <location>
        <begin position="31"/>
        <end position="91"/>
    </location>
</feature>
<proteinExistence type="predicted"/>
<dbReference type="InterPro" id="IPR009057">
    <property type="entry name" value="Homeodomain-like_sf"/>
</dbReference>
<keyword evidence="3" id="KW-0804">Transcription</keyword>
<dbReference type="EMBL" id="SJPV01000021">
    <property type="protein sequence ID" value="TWU30701.1"/>
    <property type="molecule type" value="Genomic_DNA"/>
</dbReference>
<dbReference type="SUPFAM" id="SSF46689">
    <property type="entry name" value="Homeodomain-like"/>
    <property type="match status" value="1"/>
</dbReference>
<reference evidence="7 8" key="1">
    <citation type="submission" date="2019-02" db="EMBL/GenBank/DDBJ databases">
        <title>Deep-cultivation of Planctomycetes and their phenomic and genomic characterization uncovers novel biology.</title>
        <authorList>
            <person name="Wiegand S."/>
            <person name="Jogler M."/>
            <person name="Boedeker C."/>
            <person name="Pinto D."/>
            <person name="Vollmers J."/>
            <person name="Rivas-Marin E."/>
            <person name="Kohn T."/>
            <person name="Peeters S.H."/>
            <person name="Heuer A."/>
            <person name="Rast P."/>
            <person name="Oberbeckmann S."/>
            <person name="Bunk B."/>
            <person name="Jeske O."/>
            <person name="Meyerdierks A."/>
            <person name="Storesund J.E."/>
            <person name="Kallscheuer N."/>
            <person name="Luecker S."/>
            <person name="Lage O.M."/>
            <person name="Pohl T."/>
            <person name="Merkel B.J."/>
            <person name="Hornburger P."/>
            <person name="Mueller R.-W."/>
            <person name="Bruemmer F."/>
            <person name="Labrenz M."/>
            <person name="Spormann A.M."/>
            <person name="Op Den Camp H."/>
            <person name="Overmann J."/>
            <person name="Amann R."/>
            <person name="Jetten M.S.M."/>
            <person name="Mascher T."/>
            <person name="Medema M.H."/>
            <person name="Devos D.P."/>
            <person name="Kaster A.-K."/>
            <person name="Ovreas L."/>
            <person name="Rohde M."/>
            <person name="Galperin M.Y."/>
            <person name="Jogler C."/>
        </authorList>
    </citation>
    <scope>NUCLEOTIDE SEQUENCE [LARGE SCALE GENOMIC DNA]</scope>
    <source>
        <strain evidence="7 8">Poly41</strain>
    </source>
</reference>
<sequence>MTRSPVVKPGKSAKKATHVKDSEAVTATGGTNSVNAILMAAVEEFSERGFEGARMEAVAQRAGYNKSLVYRHFTDKLGLFEAVLRHKIEQRTDMAHRMPDELAAALEYWFEQTFADPYYLRLLIREALNDTGGEIVEETSRREYYQELTMAIAKLQETQQVSQQYDPAMLNLAMTALALFPTVFPQLTRLITHRAPDSRAFKREWKNILRQLAENLTVPEA</sequence>
<evidence type="ECO:0000256" key="1">
    <source>
        <dbReference type="ARBA" id="ARBA00023015"/>
    </source>
</evidence>
<dbReference type="RefSeq" id="WP_146531281.1">
    <property type="nucleotide sequence ID" value="NZ_SJPV01000021.1"/>
</dbReference>
<dbReference type="SUPFAM" id="SSF48498">
    <property type="entry name" value="Tetracyclin repressor-like, C-terminal domain"/>
    <property type="match status" value="1"/>
</dbReference>
<evidence type="ECO:0000256" key="5">
    <source>
        <dbReference type="SAM" id="MobiDB-lite"/>
    </source>
</evidence>
<feature type="region of interest" description="Disordered" evidence="5">
    <location>
        <begin position="1"/>
        <end position="21"/>
    </location>
</feature>
<evidence type="ECO:0000313" key="8">
    <source>
        <dbReference type="Proteomes" id="UP000319143"/>
    </source>
</evidence>
<dbReference type="PANTHER" id="PTHR30055">
    <property type="entry name" value="HTH-TYPE TRANSCRIPTIONAL REGULATOR RUTR"/>
    <property type="match status" value="1"/>
</dbReference>